<accession>A0ABR1GYP2</accession>
<dbReference type="Proteomes" id="UP001498476">
    <property type="component" value="Unassembled WGS sequence"/>
</dbReference>
<name>A0ABR1GYP2_9HYPO</name>
<comment type="caution">
    <text evidence="3">The sequence shown here is derived from an EMBL/GenBank/DDBJ whole genome shotgun (WGS) entry which is preliminary data.</text>
</comment>
<sequence>MDMSDIRNWTTHCSCHVCKDRQVSEGEQMTSLFEDYNFIARNEEWELTPHQYLLCQQRMKTFIFGTRRWEILHVRHFQEPRFDEGMINSLVMHDGRKSLLKALSKTFARRNKRDEVVPGDMWSADFVKGKGSGLIFLLHGKPGVGKTCTAECIAAFTCRPLMVLTPSDIGTTIDDVEENLMKNFKTARSWGAVLLIDEADVFMEERTAADLERNGLVAAFLRQLENYDGILFLTTNRVGAFDDAFISRVHVQMYYPDFTDDQRQQVWKTFINKLAREKSESMRLNIDAKEYIRGAEMRAVKWNGREIRNAFQTAVALAEYDAEVDEEGKTIVNDTHFRSVVELSRDFKDYLKELHRGDESMRAQRKSERLDTFSTPVKGN</sequence>
<feature type="domain" description="AAA+ ATPase" evidence="2">
    <location>
        <begin position="132"/>
        <end position="257"/>
    </location>
</feature>
<organism evidence="3 4">
    <name type="scientific">Neonectria punicea</name>
    <dbReference type="NCBI Taxonomy" id="979145"/>
    <lineage>
        <taxon>Eukaryota</taxon>
        <taxon>Fungi</taxon>
        <taxon>Dikarya</taxon>
        <taxon>Ascomycota</taxon>
        <taxon>Pezizomycotina</taxon>
        <taxon>Sordariomycetes</taxon>
        <taxon>Hypocreomycetidae</taxon>
        <taxon>Hypocreales</taxon>
        <taxon>Nectriaceae</taxon>
        <taxon>Neonectria</taxon>
    </lineage>
</organism>
<evidence type="ECO:0000259" key="2">
    <source>
        <dbReference type="SMART" id="SM00382"/>
    </source>
</evidence>
<dbReference type="PANTHER" id="PTHR46411">
    <property type="entry name" value="FAMILY ATPASE, PUTATIVE-RELATED"/>
    <property type="match status" value="1"/>
</dbReference>
<feature type="compositionally biased region" description="Basic and acidic residues" evidence="1">
    <location>
        <begin position="361"/>
        <end position="371"/>
    </location>
</feature>
<dbReference type="Gene3D" id="3.40.50.300">
    <property type="entry name" value="P-loop containing nucleotide triphosphate hydrolases"/>
    <property type="match status" value="1"/>
</dbReference>
<feature type="region of interest" description="Disordered" evidence="1">
    <location>
        <begin position="361"/>
        <end position="380"/>
    </location>
</feature>
<keyword evidence="4" id="KW-1185">Reference proteome</keyword>
<dbReference type="InterPro" id="IPR003959">
    <property type="entry name" value="ATPase_AAA_core"/>
</dbReference>
<dbReference type="EMBL" id="JAZAVJ010000119">
    <property type="protein sequence ID" value="KAK7413764.1"/>
    <property type="molecule type" value="Genomic_DNA"/>
</dbReference>
<proteinExistence type="predicted"/>
<dbReference type="SMART" id="SM00382">
    <property type="entry name" value="AAA"/>
    <property type="match status" value="1"/>
</dbReference>
<reference evidence="3 4" key="1">
    <citation type="journal article" date="2025" name="Microbiol. Resour. Announc.">
        <title>Draft genome sequences for Neonectria magnoliae and Neonectria punicea, canker pathogens of Liriodendron tulipifera and Acer saccharum in West Virginia.</title>
        <authorList>
            <person name="Petronek H.M."/>
            <person name="Kasson M.T."/>
            <person name="Metheny A.M."/>
            <person name="Stauder C.M."/>
            <person name="Lovett B."/>
            <person name="Lynch S.C."/>
            <person name="Garnas J.R."/>
            <person name="Kasson L.R."/>
            <person name="Stajich J.E."/>
        </authorList>
    </citation>
    <scope>NUCLEOTIDE SEQUENCE [LARGE SCALE GENOMIC DNA]</scope>
    <source>
        <strain evidence="3 4">NRRL 64653</strain>
    </source>
</reference>
<dbReference type="InterPro" id="IPR056599">
    <property type="entry name" value="AAA_lid_fung"/>
</dbReference>
<dbReference type="InterPro" id="IPR003593">
    <property type="entry name" value="AAA+_ATPase"/>
</dbReference>
<evidence type="ECO:0000313" key="3">
    <source>
        <dbReference type="EMBL" id="KAK7413764.1"/>
    </source>
</evidence>
<dbReference type="Pfam" id="PF00004">
    <property type="entry name" value="AAA"/>
    <property type="match status" value="1"/>
</dbReference>
<protein>
    <recommendedName>
        <fullName evidence="2">AAA+ ATPase domain-containing protein</fullName>
    </recommendedName>
</protein>
<evidence type="ECO:0000256" key="1">
    <source>
        <dbReference type="SAM" id="MobiDB-lite"/>
    </source>
</evidence>
<dbReference type="SUPFAM" id="SSF52540">
    <property type="entry name" value="P-loop containing nucleoside triphosphate hydrolases"/>
    <property type="match status" value="1"/>
</dbReference>
<evidence type="ECO:0000313" key="4">
    <source>
        <dbReference type="Proteomes" id="UP001498476"/>
    </source>
</evidence>
<dbReference type="Pfam" id="PF23232">
    <property type="entry name" value="AAA_lid_13"/>
    <property type="match status" value="1"/>
</dbReference>
<dbReference type="PANTHER" id="PTHR46411:SF4">
    <property type="entry name" value="AAA+ ATPASE DOMAIN-CONTAINING PROTEIN"/>
    <property type="match status" value="1"/>
</dbReference>
<dbReference type="CDD" id="cd19481">
    <property type="entry name" value="RecA-like_protease"/>
    <property type="match status" value="1"/>
</dbReference>
<dbReference type="InterPro" id="IPR027417">
    <property type="entry name" value="P-loop_NTPase"/>
</dbReference>
<gene>
    <name evidence="3" type="ORF">QQX98_007331</name>
</gene>